<dbReference type="EMBL" id="BNCH01000001">
    <property type="protein sequence ID" value="GHE88941.1"/>
    <property type="molecule type" value="Genomic_DNA"/>
</dbReference>
<evidence type="ECO:0000313" key="1">
    <source>
        <dbReference type="EMBL" id="GHE88941.1"/>
    </source>
</evidence>
<evidence type="ECO:0000313" key="2">
    <source>
        <dbReference type="Proteomes" id="UP000609802"/>
    </source>
</evidence>
<proteinExistence type="predicted"/>
<dbReference type="Proteomes" id="UP000609802">
    <property type="component" value="Unassembled WGS sequence"/>
</dbReference>
<comment type="caution">
    <text evidence="1">The sequence shown here is derived from an EMBL/GenBank/DDBJ whole genome shotgun (WGS) entry which is preliminary data.</text>
</comment>
<name>A0ABQ3IRU0_9RHOB</name>
<reference evidence="2" key="1">
    <citation type="journal article" date="2019" name="Int. J. Syst. Evol. Microbiol.">
        <title>The Global Catalogue of Microorganisms (GCM) 10K type strain sequencing project: providing services to taxonomists for standard genome sequencing and annotation.</title>
        <authorList>
            <consortium name="The Broad Institute Genomics Platform"/>
            <consortium name="The Broad Institute Genome Sequencing Center for Infectious Disease"/>
            <person name="Wu L."/>
            <person name="Ma J."/>
        </authorList>
    </citation>
    <scope>NUCLEOTIDE SEQUENCE [LARGE SCALE GENOMIC DNA]</scope>
    <source>
        <strain evidence="2">KCTC 42443</strain>
    </source>
</reference>
<gene>
    <name evidence="1" type="ORF">GCM10016455_06370</name>
</gene>
<keyword evidence="2" id="KW-1185">Reference proteome</keyword>
<organism evidence="1 2">
    <name type="scientific">Aliiroseovarius zhejiangensis</name>
    <dbReference type="NCBI Taxonomy" id="1632025"/>
    <lineage>
        <taxon>Bacteria</taxon>
        <taxon>Pseudomonadati</taxon>
        <taxon>Pseudomonadota</taxon>
        <taxon>Alphaproteobacteria</taxon>
        <taxon>Rhodobacterales</taxon>
        <taxon>Paracoccaceae</taxon>
        <taxon>Aliiroseovarius</taxon>
    </lineage>
</organism>
<protein>
    <submittedName>
        <fullName evidence="1">Uncharacterized protein</fullName>
    </submittedName>
</protein>
<sequence length="69" mass="7991">MELFLLERFEPFFFGQPVSLQRQILFALLQHALALQKHARIECGHALGKGQWRSETGKARKDMQAELSH</sequence>
<accession>A0ABQ3IRU0</accession>